<keyword evidence="1" id="KW-0175">Coiled coil</keyword>
<dbReference type="Pfam" id="PF13476">
    <property type="entry name" value="AAA_23"/>
    <property type="match status" value="1"/>
</dbReference>
<organism evidence="4 5">
    <name type="scientific">Ruminococcus gauvreauii</name>
    <dbReference type="NCBI Taxonomy" id="438033"/>
    <lineage>
        <taxon>Bacteria</taxon>
        <taxon>Bacillati</taxon>
        <taxon>Bacillota</taxon>
        <taxon>Clostridia</taxon>
        <taxon>Eubacteriales</taxon>
        <taxon>Oscillospiraceae</taxon>
        <taxon>Ruminococcus</taxon>
    </lineage>
</organism>
<dbReference type="Gene3D" id="3.40.50.300">
    <property type="entry name" value="P-loop containing nucleotide triphosphate hydrolases"/>
    <property type="match status" value="2"/>
</dbReference>
<sequence length="511" mass="59197">MNIRELEIKNFGKFHDRRVRLKPGINLIYGPNESGKTTLHTFIKSMLYGMRRQRGRAAGKDVYSRYEPWENSTYYAGTLRFESGGKIFCIRRSFHKNSLQEELICETDGEKLSIPQGDLKMLLGNVSEAMFDNTVCIGQLKSRTDEGLPGELRNYMVNYQESSVPTLDVEEALYHLKLDRKEYERQMREERQELQMKQKELKGRMGYVEKELTDAALQLEVQKKQLKEISCDNGKEPKTPAEKGLKGFWALGGLALILVLAGILFRAQTVIQIVSFCCALLAGALIVVKYNRQRQVQMKEKERQLGETYRQKEEADRLRWEIDRLNQQCAERSTEYENLKNEFQELAQTMTDENTLQEDLDAVDLAMEVINRLSAGKKNWLGEELQRKTAAILSGITQGKYASIHFSDDMQMGICTKEAYVSPEQLSRGTLEQIYFAFRMAVSEVVCREEKLPLMLDEVFVMYDDRRLGETLQWLSGCEHQVLLFTCHGREERLLDQLRIPYHKINLAQKE</sequence>
<dbReference type="InterPro" id="IPR027417">
    <property type="entry name" value="P-loop_NTPase"/>
</dbReference>
<dbReference type="PANTHER" id="PTHR41259">
    <property type="entry name" value="DOUBLE-STRAND BREAK REPAIR RAD50 ATPASE, PUTATIVE-RELATED"/>
    <property type="match status" value="1"/>
</dbReference>
<feature type="transmembrane region" description="Helical" evidence="2">
    <location>
        <begin position="271"/>
        <end position="291"/>
    </location>
</feature>
<dbReference type="InterPro" id="IPR038729">
    <property type="entry name" value="Rad50/SbcC_AAA"/>
</dbReference>
<dbReference type="SUPFAM" id="SSF52540">
    <property type="entry name" value="P-loop containing nucleoside triphosphate hydrolases"/>
    <property type="match status" value="1"/>
</dbReference>
<evidence type="ECO:0000256" key="2">
    <source>
        <dbReference type="SAM" id="Phobius"/>
    </source>
</evidence>
<gene>
    <name evidence="4" type="ORF">NQ502_05295</name>
</gene>
<keyword evidence="2" id="KW-0472">Membrane</keyword>
<protein>
    <submittedName>
        <fullName evidence="4">AAA family ATPase</fullName>
    </submittedName>
</protein>
<dbReference type="Proteomes" id="UP001060164">
    <property type="component" value="Chromosome"/>
</dbReference>
<feature type="domain" description="Rad50/SbcC-type AAA" evidence="3">
    <location>
        <begin position="5"/>
        <end position="229"/>
    </location>
</feature>
<name>A0ABY5VJH9_9FIRM</name>
<feature type="transmembrane region" description="Helical" evidence="2">
    <location>
        <begin position="247"/>
        <end position="265"/>
    </location>
</feature>
<evidence type="ECO:0000259" key="3">
    <source>
        <dbReference type="Pfam" id="PF13476"/>
    </source>
</evidence>
<keyword evidence="2" id="KW-1133">Transmembrane helix</keyword>
<dbReference type="PANTHER" id="PTHR41259:SF1">
    <property type="entry name" value="DOUBLE-STRAND BREAK REPAIR RAD50 ATPASE, PUTATIVE-RELATED"/>
    <property type="match status" value="1"/>
</dbReference>
<keyword evidence="2" id="KW-0812">Transmembrane</keyword>
<accession>A0ABY5VJH9</accession>
<dbReference type="EMBL" id="CP102290">
    <property type="protein sequence ID" value="UWP60457.1"/>
    <property type="molecule type" value="Genomic_DNA"/>
</dbReference>
<feature type="coiled-coil region" evidence="1">
    <location>
        <begin position="298"/>
        <end position="356"/>
    </location>
</feature>
<evidence type="ECO:0000313" key="4">
    <source>
        <dbReference type="EMBL" id="UWP60457.1"/>
    </source>
</evidence>
<evidence type="ECO:0000256" key="1">
    <source>
        <dbReference type="SAM" id="Coils"/>
    </source>
</evidence>
<proteinExistence type="predicted"/>
<keyword evidence="5" id="KW-1185">Reference proteome</keyword>
<dbReference type="RefSeq" id="WP_028529110.1">
    <property type="nucleotide sequence ID" value="NZ_CABLBR010000019.1"/>
</dbReference>
<reference evidence="4" key="1">
    <citation type="journal article" date="2022" name="Cell">
        <title>Design, construction, and in vivo augmentation of a complex gut microbiome.</title>
        <authorList>
            <person name="Cheng A.G."/>
            <person name="Ho P.Y."/>
            <person name="Aranda-Diaz A."/>
            <person name="Jain S."/>
            <person name="Yu F.B."/>
            <person name="Meng X."/>
            <person name="Wang M."/>
            <person name="Iakiviak M."/>
            <person name="Nagashima K."/>
            <person name="Zhao A."/>
            <person name="Murugkar P."/>
            <person name="Patil A."/>
            <person name="Atabakhsh K."/>
            <person name="Weakley A."/>
            <person name="Yan J."/>
            <person name="Brumbaugh A.R."/>
            <person name="Higginbottom S."/>
            <person name="Dimas A."/>
            <person name="Shiver A.L."/>
            <person name="Deutschbauer A."/>
            <person name="Neff N."/>
            <person name="Sonnenburg J.L."/>
            <person name="Huang K.C."/>
            <person name="Fischbach M.A."/>
        </authorList>
    </citation>
    <scope>NUCLEOTIDE SEQUENCE</scope>
    <source>
        <strain evidence="4">DSM 19829</strain>
    </source>
</reference>
<evidence type="ECO:0000313" key="5">
    <source>
        <dbReference type="Proteomes" id="UP001060164"/>
    </source>
</evidence>
<feature type="coiled-coil region" evidence="1">
    <location>
        <begin position="173"/>
        <end position="229"/>
    </location>
</feature>